<feature type="domain" description="Cadherin" evidence="15">
    <location>
        <begin position="1974"/>
        <end position="2077"/>
    </location>
</feature>
<feature type="domain" description="EGF-like" evidence="14">
    <location>
        <begin position="2699"/>
        <end position="2739"/>
    </location>
</feature>
<dbReference type="Pfam" id="PF00008">
    <property type="entry name" value="EGF"/>
    <property type="match status" value="2"/>
</dbReference>
<dbReference type="FunFam" id="2.60.40.60:FF:000020">
    <property type="entry name" value="Dachsous cadherin-related 1b"/>
    <property type="match status" value="1"/>
</dbReference>
<feature type="transmembrane region" description="Helical" evidence="12">
    <location>
        <begin position="3270"/>
        <end position="3294"/>
    </location>
</feature>
<keyword evidence="7 12" id="KW-0472">Membrane</keyword>
<feature type="domain" description="Cadherin" evidence="15">
    <location>
        <begin position="627"/>
        <end position="708"/>
    </location>
</feature>
<evidence type="ECO:0000256" key="11">
    <source>
        <dbReference type="SAM" id="MobiDB-lite"/>
    </source>
</evidence>
<dbReference type="InterPro" id="IPR000152">
    <property type="entry name" value="EGF-type_Asp/Asn_hydroxyl_site"/>
</dbReference>
<dbReference type="Gene3D" id="2.60.40.60">
    <property type="entry name" value="Cadherins"/>
    <property type="match status" value="19"/>
</dbReference>
<feature type="domain" description="Cadherin" evidence="15">
    <location>
        <begin position="1078"/>
        <end position="1193"/>
    </location>
</feature>
<dbReference type="PRINTS" id="PR00205">
    <property type="entry name" value="CADHERIN"/>
</dbReference>
<dbReference type="PROSITE" id="PS00010">
    <property type="entry name" value="ASX_HYDROXYL"/>
    <property type="match status" value="1"/>
</dbReference>
<dbReference type="InterPro" id="IPR002126">
    <property type="entry name" value="Cadherin-like_dom"/>
</dbReference>
<protein>
    <submittedName>
        <fullName evidence="16">Cadherin domain-containing protein</fullName>
    </submittedName>
</protein>
<dbReference type="InterPro" id="IPR001881">
    <property type="entry name" value="EGF-like_Ca-bd_dom"/>
</dbReference>
<feature type="compositionally biased region" description="Polar residues" evidence="11">
    <location>
        <begin position="3473"/>
        <end position="3504"/>
    </location>
</feature>
<dbReference type="SMART" id="SM00179">
    <property type="entry name" value="EGF_CA"/>
    <property type="match status" value="3"/>
</dbReference>
<evidence type="ECO:0000256" key="5">
    <source>
        <dbReference type="ARBA" id="ARBA00022837"/>
    </source>
</evidence>
<keyword evidence="5 9" id="KW-0106">Calcium</keyword>
<dbReference type="Pfam" id="PF00028">
    <property type="entry name" value="Cadherin"/>
    <property type="match status" value="10"/>
</dbReference>
<evidence type="ECO:0000256" key="1">
    <source>
        <dbReference type="ARBA" id="ARBA00004370"/>
    </source>
</evidence>
<feature type="disulfide bond" evidence="10">
    <location>
        <begin position="3165"/>
        <end position="3174"/>
    </location>
</feature>
<feature type="domain" description="Cadherin" evidence="15">
    <location>
        <begin position="949"/>
        <end position="1066"/>
    </location>
</feature>
<keyword evidence="2 10" id="KW-0245">EGF-like domain</keyword>
<reference evidence="16" key="1">
    <citation type="submission" date="2016-04" db="UniProtKB">
        <authorList>
            <consortium name="WormBaseParasite"/>
        </authorList>
    </citation>
    <scope>IDENTIFICATION</scope>
</reference>
<dbReference type="PROSITE" id="PS50268">
    <property type="entry name" value="CADHERIN_2"/>
    <property type="match status" value="19"/>
</dbReference>
<feature type="disulfide bond" evidence="10">
    <location>
        <begin position="3109"/>
        <end position="3118"/>
    </location>
</feature>
<dbReference type="PANTHER" id="PTHR24026:SF133">
    <property type="entry name" value="CADHERIN-RELATED FAMILY MEMBER 2"/>
    <property type="match status" value="1"/>
</dbReference>
<sequence>LEKQPPFIEVSNILAGERVEMNVTNLRQETEESGASGVIVTLGVPESALVGSLVCSLAKTSASVSPFVFSIVTSEKNSSLFHFHLSKETGELTITQSLDFETQREHRFLAGLFHREDIYSRGSYIILVINVIDVNEFAPVFQPLSSIITSIDTPVGSTIGRISAYDPDFNGGAESGITYAITPADVEFFDIDKETGALRIAKPLWNSQWNPSSLTQWPPQYSLGVTATDRGGRVNHTMITVTLSPGPGAVSRPLPRFRQSTFITKIVESAPAGYIIAALKDFLETHPRVPVVFKLLSHNDKFAISANSGFLVTLASLDREVQDMYRLKVQVSGLDGLPSKLPHMAEVEVHVLDVNDNNPQIGSLWMHGILKSKAPANSPVIDEKTGKPLTLRSVDPDSGSAGEATYTFVGPWAERYSEIFSIDQAVGVLYQRSNVPIPSRSEMILNVEISDRGFPLVRTADALVRIRVRFDEAVNEAPPRFSPSANPLVVSVFLPTYEGAEIARFTAIDPDFNDTLTFHISEGDPSHFFVIDQFTGVLRVSTHLAGLSTISQRQFHLQIEAKDNGTMHTAIHNVSVFIHTPDTSKRHLVIEPSGGLNVSLIEHFSNKGVPKFLGQLHVRNALPNEVFSYELANTSTRCFSIDRYTGAFYATGDPAAAKDLDREITPVIQLRVLVRDRVSSSLGMSQQRFGEGWINVHLEDINDHDPEFIGLLYHTTFCVKEHPLTSDPPQFNGLTTPASHVLSQLQEACQSNFFKVEAKDADSGRNGEISYQIMSTQPHAEPPLLSIDPISGRLSLIRAVPSDWAGRRLIARIRATDGGQRYADTEVWVQLAARLGPRFTSTYYAAVVSEGVSIGESVASVIAISASGTTLLYRIVSIGPDYTESSVRQSPFYLEYETGIIRVGSPLDYEKVSFYNLLVEALDTTTGNTARVNVYINVTDVNDERPVFAAPLYKALISEDAEIGSVVSLHPPQLADDADSGPNGQIRYYLQSLNDEETKIGQNTLIPGLEIDAIHGTIRLSEKMDYEKQSSLAFWIVAVDLGSPPLIGRSLVELTILDSNDNPPRFDSETGEEQAFANACHREATVTVDAPTDSFVLRLTASDFDVNDTLAYRLLPIGTDADLFRINSTSGVIHWRPPLTSDSLDRVASALLAYESDGAARLSFEVEASDGLHTITCWVEVSVVPRNRHSPRFSISVQSVQIAEDARVGSRVALLTTAEDSDVGSFSHLSYSLLDKSKDVPFSLDSETGKLTLSLPLDRETKEHYLLTVLASDAGGLSDFMQLNITVTDVNDNAPIIEQTRYEITLPPSEYTDDAWVTFASASRIQPGGLRMPLRIQAHDKDSGSNANIIYRLLPASQHISNTDSLPFTIDAQSGEVLLTHPLQPSSQEYKFFVEACDQPTEGRSLCSEPADVSIRLAPKDLPLNISIACNAVPVPEIGHVLNEPVARCKSKSVPDLKQTGIWSIVGTASMDIFKIDAKLGSIFANEDLDYESQTSHDLIVQYRVSPVSENGLTVPLVAVARVSIKVEDVNDCTPIFLIDSETRISIPENFAPGRRIYQLGAKDCDAVDKDLLSYSIRRKSSIAPDLSLLPFSIDSDGWITVTGPIDREAIESFELAITVTDTARHTAVAYLTVEVLDLNDNAPEWELTKISTIDSPLAEVHVTEGLLPSSPIFKFSAVDKDISSDPALMKFYQVGETLQEFVISSNGNVYVRKKLDAESKQNYELKVNAFDGLHESIRPFTLRIQVDDVNDNSPICHIPDRETEVLESAKNGTILFYLNATDADILKDHSEISYSLVDAKNDAKAFAVDHKTGEVSLIWELDYELKKEYSFRVEAKDSANHACHYNLKVRVLDVNDNAPVFDEPIKISSVPENALVGSLVGKVHAVDADSIDANGLEYSISSPRNASFSVERHSGLLRVVQPLDRETLALHRFVVLVTDGAAKGGGLSGPVHSATASVEIQLVDVNDSPPQFTEPRPTASISEASPVGTLIMKLTAISLDEGDNSVVRYRLLETDKPEFALNSTTGELYLTNSLDYERTPRYFLTIEAKDGGTPPLITTTVATINVVDENDNSPYFIGQDVPVIHNSSESNSSETPEIGIFSFEVYENSPVGTQIGRITARDPDLGENGRLSFSLLEPMQPPDEVMTTAFSSQSSSTPAVGRLFEVGESRGEINLLFSPDREVATLYEFTVRVVDHGEPPRSAVTRVRVTIRDTNDCQPQFERSNYEFYIQSLDNASRTENAEVLLGHLALRDMDASPNAGPFKCKLTGFVGPSAGSWDTFTPLFIVKTVSASLHDFSDDSVVVPTPADITFFQNLEANQTGFCSLYAAATLPLGSKNLVIRAHDNGMTALHSSATITVHVSRQSNLPPEIVNSNTTLVIFRDTSGSNAPSLKHRFDLDNSLTVTIPPKVQHSPLMRVTVRDRTAYDQLFFELLSDPSAAQFIIDQYDGSIYVKPSTPRPVESRVSAAIEKDPSLEWLEPALPRLPAMAQLSSGEYRLRVRVTNGSLSSNNTIHLKVITVTEEMLEAACILHVADISPNELFLLHLDEMIRQELAEALFKRIAPKGSAQTKDSIFLISVQSVSPMMRRQKRSAGGGVDILIAVHDPKEKRFIESNHLVQRIHALQANLSKSVGHLLHAYNSLCAQKRCESGSCVTRIELSPQLETVEVHGVSQVSPRFSLVAKCRCSTNFDGADCERPRDVCATITCTAPRICVPSQNSPLSQHACVCPLPWTGPNCDRLPRPSIFGLESFSGSDACFSDACFLQREKGPLQFTGGSFVHWQVGNPNEYKIEIAFSIRTRQQSGPLFAVNWNALRAFRIRLVNNGSLAVSPVDFTTGRSVNDWIISGRTQLGDGQWHRVRFVLFASSTDSGDLRWWTELAIDGVQTYSKLIDWSPGDTERQDVLLGAELVHGFRPLAEAFFPENWVAKDQSRPVDIDWPQFNYSVLPTVLRSGFVGCIKDVLIDRVKPPYQLGLNTQQAVLSAMQNRKAAVGVSSDDDRGIGGLQVLQVVRTHKLEYQCSSQRTYESSCAYAPCLNGGTCTSLRALAFAQIDKGPAAVRPSDFKCACQPGFQGSVCEEATDICQLQPCLNGGSCEPVSGKSSAYQCICPQGFRGVHCETATNNTNFACARAEAVLAAVSGRKSVPLCNHGVSCLDTPGGPTCACPFGWRGGRCEYDIDECRLASTAYAAASAAAVESDGGRYRYPDLSESANDPLCNTYGSRRGVCINLPGSYQCNCSLGYTGRNCQIRNLTPLKPDSNALGLTPMHGYIIAGIFALVFLLAVITVVILTCCFRRRSSLTNPFYTSRKDGQSNSSFFPGCDKMLVAGLLQPQQQQQVKLLSDSRARMLPDGGDGSVTYSPTRTLGGSMILGPGRPLLTSDVRKQSSYFMDENGRLMLLRPNSVVGGNSGPGESLQMVYLVGYLPATTTLARRSFIDCGMQHRAVPMTPQHLSQVHLSSHGNHMVHLQHPVSSVHQQPRPGSSNTMTSDRISLGSGSDQFSVQSGGPRGVQGQTMMMPPQSQHQQVPASAQQQVFYVYPQSAAGIRRSQIIQPHQILSSDSLSPMFYRPEANNNSVGNLSPSGRLSLRDQRLSMIGAPKTGRIVNHQPQLIPLQVIPNEVTLRPASSFNFVQSVRPRAISPPTVQSHPYWAESTLSLLPPVPPSALANQSTSTHQNPRTSLYRKTALSNADLRRPNRLVRQRNSLVIDGGPLIRDYRATQRSQSVFTPLSLTNGSGEACSNPVEDFENNVHWEHQAGSTPSSAFVIAEPRGLQKIPLMKQTPILSASRQGSLNGSANTLAAPLLLAGSQSHQPPADGTLKASPRLKGDGEEPASNGVKTNGLMPRPMPPNVIMSNCNDMSKCDQRKANTESTNLCKPLLDNSDDSTVGTLKKQIQ</sequence>
<feature type="domain" description="Cadherin" evidence="15">
    <location>
        <begin position="44"/>
        <end position="141"/>
    </location>
</feature>
<evidence type="ECO:0000313" key="16">
    <source>
        <dbReference type="WBParaSite" id="HDID_0000119401-mRNA-1"/>
    </source>
</evidence>
<keyword evidence="4" id="KW-0677">Repeat</keyword>
<accession>A0A158QCA8</accession>
<organism evidence="16">
    <name type="scientific">Hymenolepis diminuta</name>
    <name type="common">Rat tapeworm</name>
    <dbReference type="NCBI Taxonomy" id="6216"/>
    <lineage>
        <taxon>Eukaryota</taxon>
        <taxon>Metazoa</taxon>
        <taxon>Spiralia</taxon>
        <taxon>Lophotrochozoa</taxon>
        <taxon>Platyhelminthes</taxon>
        <taxon>Cestoda</taxon>
        <taxon>Eucestoda</taxon>
        <taxon>Cyclophyllidea</taxon>
        <taxon>Hymenolepididae</taxon>
        <taxon>Hymenolepis</taxon>
    </lineage>
</organism>
<dbReference type="CDD" id="cd00054">
    <property type="entry name" value="EGF_CA"/>
    <property type="match status" value="4"/>
</dbReference>
<comment type="caution">
    <text evidence="10">Lacks conserved residue(s) required for the propagation of feature annotation.</text>
</comment>
<feature type="domain" description="EGF-like" evidence="14">
    <location>
        <begin position="3140"/>
        <end position="3175"/>
    </location>
</feature>
<name>A0A158QCA8_HYMDI</name>
<dbReference type="Pfam" id="PF12661">
    <property type="entry name" value="hEGF"/>
    <property type="match status" value="1"/>
</dbReference>
<dbReference type="FunFam" id="2.60.40.60:FF:000092">
    <property type="entry name" value="Protocadherin 8"/>
    <property type="match status" value="1"/>
</dbReference>
<evidence type="ECO:0000256" key="6">
    <source>
        <dbReference type="ARBA" id="ARBA00022989"/>
    </source>
</evidence>
<evidence type="ECO:0000259" key="14">
    <source>
        <dbReference type="PROSITE" id="PS50026"/>
    </source>
</evidence>
<feature type="domain" description="Cadherin" evidence="15">
    <location>
        <begin position="1539"/>
        <end position="1646"/>
    </location>
</feature>
<keyword evidence="3 12" id="KW-0812">Transmembrane</keyword>
<feature type="domain" description="Cadherin" evidence="15">
    <location>
        <begin position="840"/>
        <end position="948"/>
    </location>
</feature>
<comment type="subcellular location">
    <subcellularLocation>
        <location evidence="1">Membrane</location>
    </subcellularLocation>
</comment>
<dbReference type="PROSITE" id="PS00232">
    <property type="entry name" value="CADHERIN_1"/>
    <property type="match status" value="7"/>
</dbReference>
<dbReference type="GO" id="GO:0007156">
    <property type="term" value="P:homophilic cell adhesion via plasma membrane adhesion molecules"/>
    <property type="evidence" value="ECO:0007669"/>
    <property type="project" value="InterPro"/>
</dbReference>
<evidence type="ECO:0000256" key="7">
    <source>
        <dbReference type="ARBA" id="ARBA00023136"/>
    </source>
</evidence>
<evidence type="ECO:0000259" key="15">
    <source>
        <dbReference type="PROSITE" id="PS50268"/>
    </source>
</evidence>
<dbReference type="SUPFAM" id="SSF49313">
    <property type="entry name" value="Cadherin-like"/>
    <property type="match status" value="19"/>
</dbReference>
<dbReference type="GO" id="GO:0005886">
    <property type="term" value="C:plasma membrane"/>
    <property type="evidence" value="ECO:0007669"/>
    <property type="project" value="InterPro"/>
</dbReference>
<evidence type="ECO:0000256" key="3">
    <source>
        <dbReference type="ARBA" id="ARBA00022692"/>
    </source>
</evidence>
<dbReference type="PROSITE" id="PS00022">
    <property type="entry name" value="EGF_1"/>
    <property type="match status" value="5"/>
</dbReference>
<feature type="domain" description="EGF-like" evidence="14">
    <location>
        <begin position="3080"/>
        <end position="3119"/>
    </location>
</feature>
<keyword evidence="8 10" id="KW-1015">Disulfide bond</keyword>
<dbReference type="PROSITE" id="PS01186">
    <property type="entry name" value="EGF_2"/>
    <property type="match status" value="5"/>
</dbReference>
<dbReference type="InterPro" id="IPR020894">
    <property type="entry name" value="Cadherin_CS"/>
</dbReference>
<dbReference type="Gene3D" id="2.60.120.200">
    <property type="match status" value="1"/>
</dbReference>
<feature type="domain" description="EGF-like" evidence="14">
    <location>
        <begin position="3026"/>
        <end position="3078"/>
    </location>
</feature>
<dbReference type="CDD" id="cd11304">
    <property type="entry name" value="Cadherin_repeat"/>
    <property type="match status" value="19"/>
</dbReference>
<dbReference type="SMART" id="SM00181">
    <property type="entry name" value="EGF"/>
    <property type="match status" value="6"/>
</dbReference>
<evidence type="ECO:0000256" key="12">
    <source>
        <dbReference type="SAM" id="Phobius"/>
    </source>
</evidence>
<feature type="domain" description="EGF-like" evidence="14">
    <location>
        <begin position="3213"/>
        <end position="3248"/>
    </location>
</feature>
<feature type="domain" description="Cadherin" evidence="15">
    <location>
        <begin position="2098"/>
        <end position="2222"/>
    </location>
</feature>
<dbReference type="WBParaSite" id="HDID_0000119401-mRNA-1">
    <property type="protein sequence ID" value="HDID_0000119401-mRNA-1"/>
    <property type="gene ID" value="HDID_0000119401"/>
</dbReference>
<proteinExistence type="predicted"/>
<feature type="domain" description="Cadherin" evidence="15">
    <location>
        <begin position="1329"/>
        <end position="1438"/>
    </location>
</feature>
<evidence type="ECO:0000256" key="4">
    <source>
        <dbReference type="ARBA" id="ARBA00022737"/>
    </source>
</evidence>
<dbReference type="PROSITE" id="PS50025">
    <property type="entry name" value="LAM_G_DOMAIN"/>
    <property type="match status" value="1"/>
</dbReference>
<dbReference type="SUPFAM" id="SSF57196">
    <property type="entry name" value="EGF/Laminin"/>
    <property type="match status" value="4"/>
</dbReference>
<evidence type="ECO:0000256" key="10">
    <source>
        <dbReference type="PROSITE-ProRule" id="PRU00076"/>
    </source>
</evidence>
<keyword evidence="6 12" id="KW-1133">Transmembrane helix</keyword>
<feature type="domain" description="Cadherin" evidence="15">
    <location>
        <begin position="1655"/>
        <end position="1757"/>
    </location>
</feature>
<evidence type="ECO:0000259" key="13">
    <source>
        <dbReference type="PROSITE" id="PS50025"/>
    </source>
</evidence>
<feature type="domain" description="Cadherin" evidence="15">
    <location>
        <begin position="1758"/>
        <end position="1862"/>
    </location>
</feature>
<dbReference type="PROSITE" id="PS50026">
    <property type="entry name" value="EGF_3"/>
    <property type="match status" value="5"/>
</dbReference>
<dbReference type="InterPro" id="IPR015919">
    <property type="entry name" value="Cadherin-like_sf"/>
</dbReference>
<feature type="domain" description="Cadherin" evidence="15">
    <location>
        <begin position="1863"/>
        <end position="1973"/>
    </location>
</feature>
<dbReference type="InterPro" id="IPR013320">
    <property type="entry name" value="ConA-like_dom_sf"/>
</dbReference>
<dbReference type="SMART" id="SM00282">
    <property type="entry name" value="LamG"/>
    <property type="match status" value="1"/>
</dbReference>
<feature type="domain" description="Cadherin" evidence="15">
    <location>
        <begin position="484"/>
        <end position="594"/>
    </location>
</feature>
<dbReference type="PANTHER" id="PTHR24026">
    <property type="entry name" value="FAT ATYPICAL CADHERIN-RELATED"/>
    <property type="match status" value="1"/>
</dbReference>
<dbReference type="InterPro" id="IPR013032">
    <property type="entry name" value="EGF-like_CS"/>
</dbReference>
<dbReference type="SUPFAM" id="SSF49899">
    <property type="entry name" value="Concanavalin A-like lectins/glucanases"/>
    <property type="match status" value="1"/>
</dbReference>
<feature type="domain" description="Cadherin" evidence="15">
    <location>
        <begin position="258"/>
        <end position="361"/>
    </location>
</feature>
<feature type="disulfide bond" evidence="10">
    <location>
        <begin position="3068"/>
        <end position="3077"/>
    </location>
</feature>
<feature type="domain" description="Laminin G" evidence="13">
    <location>
        <begin position="2769"/>
        <end position="3020"/>
    </location>
</feature>
<feature type="disulfide bond" evidence="10">
    <location>
        <begin position="3238"/>
        <end position="3247"/>
    </location>
</feature>
<feature type="domain" description="Cadherin" evidence="15">
    <location>
        <begin position="1463"/>
        <end position="1537"/>
    </location>
</feature>
<feature type="domain" description="Cadherin" evidence="15">
    <location>
        <begin position="756"/>
        <end position="839"/>
    </location>
</feature>
<feature type="domain" description="Cadherin" evidence="15">
    <location>
        <begin position="1194"/>
        <end position="1297"/>
    </location>
</feature>
<evidence type="ECO:0000256" key="8">
    <source>
        <dbReference type="ARBA" id="ARBA00023157"/>
    </source>
</evidence>
<feature type="disulfide bond" evidence="10">
    <location>
        <begin position="3217"/>
        <end position="3227"/>
    </location>
</feature>
<dbReference type="InterPro" id="IPR000742">
    <property type="entry name" value="EGF"/>
</dbReference>
<dbReference type="InterPro" id="IPR001791">
    <property type="entry name" value="Laminin_G"/>
</dbReference>
<feature type="disulfide bond" evidence="10">
    <location>
        <begin position="2729"/>
        <end position="2738"/>
    </location>
</feature>
<evidence type="ECO:0000256" key="2">
    <source>
        <dbReference type="ARBA" id="ARBA00022536"/>
    </source>
</evidence>
<feature type="region of interest" description="Disordered" evidence="11">
    <location>
        <begin position="3473"/>
        <end position="3512"/>
    </location>
</feature>
<dbReference type="Gene3D" id="2.10.25.10">
    <property type="entry name" value="Laminin"/>
    <property type="match status" value="5"/>
</dbReference>
<dbReference type="GO" id="GO:0005509">
    <property type="term" value="F:calcium ion binding"/>
    <property type="evidence" value="ECO:0007669"/>
    <property type="project" value="UniProtKB-UniRule"/>
</dbReference>
<feature type="domain" description="Cadherin" evidence="15">
    <location>
        <begin position="152"/>
        <end position="257"/>
    </location>
</feature>
<dbReference type="FunFam" id="2.60.40.60:FF:000015">
    <property type="entry name" value="FAT atypical cadherin 1"/>
    <property type="match status" value="2"/>
</dbReference>
<dbReference type="CDD" id="cd00110">
    <property type="entry name" value="LamG"/>
    <property type="match status" value="1"/>
</dbReference>
<dbReference type="STRING" id="6216.A0A158QCA8"/>
<feature type="region of interest" description="Disordered" evidence="11">
    <location>
        <begin position="3808"/>
        <end position="3846"/>
    </location>
</feature>
<dbReference type="SMART" id="SM00112">
    <property type="entry name" value="CA"/>
    <property type="match status" value="19"/>
</dbReference>
<evidence type="ECO:0000256" key="9">
    <source>
        <dbReference type="PROSITE-ProRule" id="PRU00043"/>
    </source>
</evidence>
<feature type="domain" description="Cadherin" evidence="15">
    <location>
        <begin position="370"/>
        <end position="481"/>
    </location>
</feature>